<dbReference type="InParanoid" id="A0A5F8H7H5"/>
<name>A0A5F8H7H5_MONDO</name>
<dbReference type="CTD" id="401934"/>
<dbReference type="Proteomes" id="UP000002280">
    <property type="component" value="Chromosome 4"/>
</dbReference>
<keyword evidence="1" id="KW-0479">Metal-binding</keyword>
<evidence type="ECO:0000256" key="4">
    <source>
        <dbReference type="PROSITE-ProRule" id="PRU00175"/>
    </source>
</evidence>
<dbReference type="InterPro" id="IPR017907">
    <property type="entry name" value="Znf_RING_CS"/>
</dbReference>
<reference evidence="8" key="3">
    <citation type="submission" date="2025-09" db="UniProtKB">
        <authorList>
            <consortium name="Ensembl"/>
        </authorList>
    </citation>
    <scope>IDENTIFICATION</scope>
</reference>
<organism evidence="8 9">
    <name type="scientific">Monodelphis domestica</name>
    <name type="common">Gray short-tailed opossum</name>
    <dbReference type="NCBI Taxonomy" id="13616"/>
    <lineage>
        <taxon>Eukaryota</taxon>
        <taxon>Metazoa</taxon>
        <taxon>Chordata</taxon>
        <taxon>Craniata</taxon>
        <taxon>Vertebrata</taxon>
        <taxon>Euteleostomi</taxon>
        <taxon>Mammalia</taxon>
        <taxon>Metatheria</taxon>
        <taxon>Didelphimorphia</taxon>
        <taxon>Didelphidae</taxon>
        <taxon>Monodelphis</taxon>
    </lineage>
</organism>
<keyword evidence="6" id="KW-0472">Membrane</keyword>
<dbReference type="Ensembl" id="ENSMODT00000064135.1">
    <property type="protein sequence ID" value="ENSMODP00000055903.1"/>
    <property type="gene ID" value="ENSMODG00000049145.1"/>
</dbReference>
<sequence length="264" mass="28317">MGSPASDSVSPLSFQIKGMSSTQQVWHTAVPPPDLSSPTAVVPMSPVSPPAPGSPEDGSEKVSSPLECSICFTGYDNIFKTPKVLSCTHVFCLECLARLMAAQPAGQSDDSVPCPLCRQPTPVPLAGAPALRTNQELLASLAPHLQKEEPVWMDGSKLCYRPPLPPSASEPPACICVDVGMSKPDAVQLPSPAPARRRGFLSRCSYCSDWKRILLIMVLLVILFCIVLWPVQCALKTGNLRCFTHPPSAVNHRPTPSELPLNDN</sequence>
<dbReference type="SMART" id="SM00184">
    <property type="entry name" value="RING"/>
    <property type="match status" value="1"/>
</dbReference>
<feature type="domain" description="RING-type" evidence="7">
    <location>
        <begin position="68"/>
        <end position="118"/>
    </location>
</feature>
<feature type="region of interest" description="Disordered" evidence="5">
    <location>
        <begin position="23"/>
        <end position="60"/>
    </location>
</feature>
<protein>
    <submittedName>
        <fullName evidence="8">Ring finger protein 223</fullName>
    </submittedName>
</protein>
<dbReference type="GO" id="GO:0061630">
    <property type="term" value="F:ubiquitin protein ligase activity"/>
    <property type="evidence" value="ECO:0000318"/>
    <property type="project" value="GO_Central"/>
</dbReference>
<dbReference type="PROSITE" id="PS00518">
    <property type="entry name" value="ZF_RING_1"/>
    <property type="match status" value="1"/>
</dbReference>
<reference evidence="8 9" key="1">
    <citation type="journal article" date="2007" name="Nature">
        <title>Genome of the marsupial Monodelphis domestica reveals innovation in non-coding sequences.</title>
        <authorList>
            <person name="Mikkelsen T.S."/>
            <person name="Wakefield M.J."/>
            <person name="Aken B."/>
            <person name="Amemiya C.T."/>
            <person name="Chang J.L."/>
            <person name="Duke S."/>
            <person name="Garber M."/>
            <person name="Gentles A.J."/>
            <person name="Goodstadt L."/>
            <person name="Heger A."/>
            <person name="Jurka J."/>
            <person name="Kamal M."/>
            <person name="Mauceli E."/>
            <person name="Searle S.M."/>
            <person name="Sharpe T."/>
            <person name="Baker M.L."/>
            <person name="Batzer M.A."/>
            <person name="Benos P.V."/>
            <person name="Belov K."/>
            <person name="Clamp M."/>
            <person name="Cook A."/>
            <person name="Cuff J."/>
            <person name="Das R."/>
            <person name="Davidow L."/>
            <person name="Deakin J.E."/>
            <person name="Fazzari M.J."/>
            <person name="Glass J.L."/>
            <person name="Grabherr M."/>
            <person name="Greally J.M."/>
            <person name="Gu W."/>
            <person name="Hore T.A."/>
            <person name="Huttley G.A."/>
            <person name="Kleber M."/>
            <person name="Jirtle R.L."/>
            <person name="Koina E."/>
            <person name="Lee J.T."/>
            <person name="Mahony S."/>
            <person name="Marra M.A."/>
            <person name="Miller R.D."/>
            <person name="Nicholls R.D."/>
            <person name="Oda M."/>
            <person name="Papenfuss A.T."/>
            <person name="Parra Z.E."/>
            <person name="Pollock D.D."/>
            <person name="Ray D.A."/>
            <person name="Schein J.E."/>
            <person name="Speed T.P."/>
            <person name="Thompson K."/>
            <person name="VandeBerg J.L."/>
            <person name="Wade C.M."/>
            <person name="Walker J.A."/>
            <person name="Waters P.D."/>
            <person name="Webber C."/>
            <person name="Weidman J.R."/>
            <person name="Xie X."/>
            <person name="Zody M.C."/>
            <person name="Baldwin J."/>
            <person name="Abdouelleil A."/>
            <person name="Abdulkadir J."/>
            <person name="Abebe A."/>
            <person name="Abera B."/>
            <person name="Abreu J."/>
            <person name="Acer S.C."/>
            <person name="Aftuck L."/>
            <person name="Alexander A."/>
            <person name="An P."/>
            <person name="Anderson E."/>
            <person name="Anderson S."/>
            <person name="Arachi H."/>
            <person name="Azer M."/>
            <person name="Bachantsang P."/>
            <person name="Barry A."/>
            <person name="Bayul T."/>
            <person name="Berlin A."/>
            <person name="Bessette D."/>
            <person name="Bloom T."/>
            <person name="Bloom T."/>
            <person name="Boguslavskiy L."/>
            <person name="Bonnet C."/>
            <person name="Boukhgalter B."/>
            <person name="Bourzgui I."/>
            <person name="Brown A."/>
            <person name="Cahill P."/>
            <person name="Channer S."/>
            <person name="Cheshatsang Y."/>
            <person name="Chuda L."/>
            <person name="Citroen M."/>
            <person name="Collymore A."/>
            <person name="Cooke P."/>
            <person name="Costello M."/>
            <person name="D'Aco K."/>
            <person name="Daza R."/>
            <person name="De Haan G."/>
            <person name="DeGray S."/>
            <person name="DeMaso C."/>
            <person name="Dhargay N."/>
            <person name="Dooley K."/>
            <person name="Dooley E."/>
            <person name="Doricent M."/>
            <person name="Dorje P."/>
            <person name="Dorjee K."/>
            <person name="Dupes A."/>
            <person name="Elong R."/>
            <person name="Falk J."/>
            <person name="Farina A."/>
            <person name="Faro S."/>
            <person name="Ferguson D."/>
            <person name="Fisher S."/>
            <person name="Foley C.D."/>
            <person name="Franke A."/>
            <person name="Friedrich D."/>
            <person name="Gadbois L."/>
            <person name="Gearin G."/>
            <person name="Gearin C.R."/>
            <person name="Giannoukos G."/>
            <person name="Goode T."/>
            <person name="Graham J."/>
            <person name="Grandbois E."/>
            <person name="Grewal S."/>
            <person name="Gyaltsen K."/>
            <person name="Hafez N."/>
            <person name="Hagos B."/>
            <person name="Hall J."/>
            <person name="Henson C."/>
            <person name="Hollinger A."/>
            <person name="Honan T."/>
            <person name="Huard M.D."/>
            <person name="Hughes L."/>
            <person name="Hurhula B."/>
            <person name="Husby M.E."/>
            <person name="Kamat A."/>
            <person name="Kanga B."/>
            <person name="Kashin S."/>
            <person name="Khazanovich D."/>
            <person name="Kisner P."/>
            <person name="Lance K."/>
            <person name="Lara M."/>
            <person name="Lee W."/>
            <person name="Lennon N."/>
            <person name="Letendre F."/>
            <person name="LeVine R."/>
            <person name="Lipovsky A."/>
            <person name="Liu X."/>
            <person name="Liu J."/>
            <person name="Liu S."/>
            <person name="Lokyitsang T."/>
            <person name="Lokyitsang Y."/>
            <person name="Lubonja R."/>
            <person name="Lui A."/>
            <person name="MacDonald P."/>
            <person name="Magnisalis V."/>
            <person name="Maru K."/>
            <person name="Matthews C."/>
            <person name="McCusker W."/>
            <person name="McDonough S."/>
            <person name="Mehta T."/>
            <person name="Meldrim J."/>
            <person name="Meneus L."/>
            <person name="Mihai O."/>
            <person name="Mihalev A."/>
            <person name="Mihova T."/>
            <person name="Mittelman R."/>
            <person name="Mlenga V."/>
            <person name="Montmayeur A."/>
            <person name="Mulrain L."/>
            <person name="Navidi A."/>
            <person name="Naylor J."/>
            <person name="Negash T."/>
            <person name="Nguyen T."/>
            <person name="Nguyen N."/>
            <person name="Nicol R."/>
            <person name="Norbu C."/>
            <person name="Norbu N."/>
            <person name="Novod N."/>
            <person name="O'Neill B."/>
            <person name="Osman S."/>
            <person name="Markiewicz E."/>
            <person name="Oyono O.L."/>
            <person name="Patti C."/>
            <person name="Phunkhang P."/>
            <person name="Pierre F."/>
            <person name="Priest M."/>
            <person name="Raghuraman S."/>
            <person name="Rege F."/>
            <person name="Reyes R."/>
            <person name="Rise C."/>
            <person name="Rogov P."/>
            <person name="Ross K."/>
            <person name="Ryan E."/>
            <person name="Settipalli S."/>
            <person name="Shea T."/>
            <person name="Sherpa N."/>
            <person name="Shi L."/>
            <person name="Shih D."/>
            <person name="Sparrow T."/>
            <person name="Spaulding J."/>
            <person name="Stalker J."/>
            <person name="Stange-Thomann N."/>
            <person name="Stavropoulos S."/>
            <person name="Stone C."/>
            <person name="Strader C."/>
            <person name="Tesfaye S."/>
            <person name="Thomson T."/>
            <person name="Thoulutsang Y."/>
            <person name="Thoulutsang D."/>
            <person name="Topham K."/>
            <person name="Topping I."/>
            <person name="Tsamla T."/>
            <person name="Vassiliev H."/>
            <person name="Vo A."/>
            <person name="Wangchuk T."/>
            <person name="Wangdi T."/>
            <person name="Weiand M."/>
            <person name="Wilkinson J."/>
            <person name="Wilson A."/>
            <person name="Yadav S."/>
            <person name="Young G."/>
            <person name="Yu Q."/>
            <person name="Zembek L."/>
            <person name="Zhong D."/>
            <person name="Zimmer A."/>
            <person name="Zwirko Z."/>
            <person name="Jaffe D.B."/>
            <person name="Alvarez P."/>
            <person name="Brockman W."/>
            <person name="Butler J."/>
            <person name="Chin C."/>
            <person name="Gnerre S."/>
            <person name="MacCallum I."/>
            <person name="Graves J.A."/>
            <person name="Ponting C.P."/>
            <person name="Breen M."/>
            <person name="Samollow P.B."/>
            <person name="Lander E.S."/>
            <person name="Lindblad-Toh K."/>
        </authorList>
    </citation>
    <scope>NUCLEOTIDE SEQUENCE [LARGE SCALE GENOMIC DNA]</scope>
</reference>
<dbReference type="InterPro" id="IPR027370">
    <property type="entry name" value="Znf-RING_euk"/>
</dbReference>
<dbReference type="OrthoDB" id="252722at2759"/>
<evidence type="ECO:0000256" key="5">
    <source>
        <dbReference type="SAM" id="MobiDB-lite"/>
    </source>
</evidence>
<dbReference type="STRING" id="13616.ENSMODP00000055903"/>
<evidence type="ECO:0000256" key="2">
    <source>
        <dbReference type="ARBA" id="ARBA00022771"/>
    </source>
</evidence>
<dbReference type="GeneTree" id="ENSGT00940000163259"/>
<keyword evidence="9" id="KW-1185">Reference proteome</keyword>
<dbReference type="PROSITE" id="PS50089">
    <property type="entry name" value="ZF_RING_2"/>
    <property type="match status" value="1"/>
</dbReference>
<dbReference type="Pfam" id="PF13445">
    <property type="entry name" value="zf-RING_UBOX"/>
    <property type="match status" value="1"/>
</dbReference>
<dbReference type="PANTHER" id="PTHR22791">
    <property type="entry name" value="RING-TYPE DOMAIN-CONTAINING PROTEIN"/>
    <property type="match status" value="1"/>
</dbReference>
<reference evidence="8" key="2">
    <citation type="submission" date="2025-08" db="UniProtKB">
        <authorList>
            <consortium name="Ensembl"/>
        </authorList>
    </citation>
    <scope>IDENTIFICATION</scope>
</reference>
<evidence type="ECO:0000313" key="9">
    <source>
        <dbReference type="Proteomes" id="UP000002280"/>
    </source>
</evidence>
<dbReference type="GO" id="GO:0008270">
    <property type="term" value="F:zinc ion binding"/>
    <property type="evidence" value="ECO:0007669"/>
    <property type="project" value="UniProtKB-KW"/>
</dbReference>
<evidence type="ECO:0000313" key="8">
    <source>
        <dbReference type="Ensembl" id="ENSMODP00000055903.1"/>
    </source>
</evidence>
<keyword evidence="3" id="KW-0862">Zinc</keyword>
<keyword evidence="6" id="KW-1133">Transmembrane helix</keyword>
<dbReference type="PANTHER" id="PTHR22791:SF4">
    <property type="entry name" value="RING FINGER PROTEIN 223"/>
    <property type="match status" value="1"/>
</dbReference>
<dbReference type="CDD" id="cd16556">
    <property type="entry name" value="RING-HC_RNF183-like"/>
    <property type="match status" value="1"/>
</dbReference>
<keyword evidence="6" id="KW-0812">Transmembrane</keyword>
<feature type="compositionally biased region" description="Low complexity" evidence="5">
    <location>
        <begin position="36"/>
        <end position="45"/>
    </location>
</feature>
<dbReference type="SUPFAM" id="SSF57850">
    <property type="entry name" value="RING/U-box"/>
    <property type="match status" value="1"/>
</dbReference>
<dbReference type="GO" id="GO:0016567">
    <property type="term" value="P:protein ubiquitination"/>
    <property type="evidence" value="ECO:0000318"/>
    <property type="project" value="GO_Central"/>
</dbReference>
<dbReference type="AlphaFoldDB" id="A0A5F8H7H5"/>
<evidence type="ECO:0000256" key="6">
    <source>
        <dbReference type="SAM" id="Phobius"/>
    </source>
</evidence>
<evidence type="ECO:0000256" key="1">
    <source>
        <dbReference type="ARBA" id="ARBA00022723"/>
    </source>
</evidence>
<evidence type="ECO:0000259" key="7">
    <source>
        <dbReference type="PROSITE" id="PS50089"/>
    </source>
</evidence>
<dbReference type="InterPro" id="IPR001841">
    <property type="entry name" value="Znf_RING"/>
</dbReference>
<proteinExistence type="predicted"/>
<evidence type="ECO:0000256" key="3">
    <source>
        <dbReference type="ARBA" id="ARBA00022833"/>
    </source>
</evidence>
<accession>A0A5F8H7H5</accession>
<dbReference type="Bgee" id="ENSMODG00000049145">
    <property type="expression patterns" value="Expressed in adult mammalian kidney and 5 other cell types or tissues"/>
</dbReference>
<dbReference type="InterPro" id="IPR013083">
    <property type="entry name" value="Znf_RING/FYVE/PHD"/>
</dbReference>
<feature type="transmembrane region" description="Helical" evidence="6">
    <location>
        <begin position="213"/>
        <end position="231"/>
    </location>
</feature>
<dbReference type="InterPro" id="IPR051435">
    <property type="entry name" value="RING_finger_E3_ubiq-ligases"/>
</dbReference>
<gene>
    <name evidence="8" type="primary">RNF223</name>
</gene>
<dbReference type="Gene3D" id="3.30.40.10">
    <property type="entry name" value="Zinc/RING finger domain, C3HC4 (zinc finger)"/>
    <property type="match status" value="1"/>
</dbReference>
<dbReference type="OMA" id="FCVCIDI"/>
<keyword evidence="2 4" id="KW-0863">Zinc-finger</keyword>
<dbReference type="RefSeq" id="XP_056652034.1">
    <property type="nucleotide sequence ID" value="XM_056796056.1"/>
</dbReference>
<dbReference type="GeneID" id="100619584"/>